<evidence type="ECO:0000313" key="1">
    <source>
        <dbReference type="EMBL" id="KAJ9074858.1"/>
    </source>
</evidence>
<protein>
    <submittedName>
        <fullName evidence="1">Uncharacterized protein</fullName>
    </submittedName>
</protein>
<comment type="caution">
    <text evidence="1">The sequence shown here is derived from an EMBL/GenBank/DDBJ whole genome shotgun (WGS) entry which is preliminary data.</text>
</comment>
<dbReference type="Proteomes" id="UP001165960">
    <property type="component" value="Unassembled WGS sequence"/>
</dbReference>
<sequence>MYFDKQDDESLVKIDAAWFQWFNMVLVAFSFTLIIHLNCFFIALRLVCKYPREKIYIASLIQTICGVACHLSRTTDFFFVTDCIAKPLHNYTQFWLGISLMDVVVLWRDTRMLTVLFKLAPSWYVLMWMFLGLAPLLSKSVTMLLTISSLKGSMGPFGICQIDLIDKYFTYAMWCWVAYHCAMLALHAILFLDINYIISLPFKRRPRPAPTVDKGTLLLLLSDVTTICLLLTLLQARLRLGEPDLVLQSMWAIKSKCVIEMLSLMTKHSGKPKVLDSEDHAESIYYRRSLVPEKRTPLASPHHIPAVLKSKI</sequence>
<organism evidence="1 2">
    <name type="scientific">Entomophthora muscae</name>
    <dbReference type="NCBI Taxonomy" id="34485"/>
    <lineage>
        <taxon>Eukaryota</taxon>
        <taxon>Fungi</taxon>
        <taxon>Fungi incertae sedis</taxon>
        <taxon>Zoopagomycota</taxon>
        <taxon>Entomophthoromycotina</taxon>
        <taxon>Entomophthoromycetes</taxon>
        <taxon>Entomophthorales</taxon>
        <taxon>Entomophthoraceae</taxon>
        <taxon>Entomophthora</taxon>
    </lineage>
</organism>
<keyword evidence="2" id="KW-1185">Reference proteome</keyword>
<proteinExistence type="predicted"/>
<name>A0ACC2TJP0_9FUNG</name>
<gene>
    <name evidence="1" type="ORF">DSO57_1002289</name>
</gene>
<evidence type="ECO:0000313" key="2">
    <source>
        <dbReference type="Proteomes" id="UP001165960"/>
    </source>
</evidence>
<reference evidence="1" key="1">
    <citation type="submission" date="2022-04" db="EMBL/GenBank/DDBJ databases">
        <title>Genome of the entomopathogenic fungus Entomophthora muscae.</title>
        <authorList>
            <person name="Elya C."/>
            <person name="Lovett B.R."/>
            <person name="Lee E."/>
            <person name="Macias A.M."/>
            <person name="Hajek A.E."/>
            <person name="De Bivort B.L."/>
            <person name="Kasson M.T."/>
            <person name="De Fine Licht H.H."/>
            <person name="Stajich J.E."/>
        </authorList>
    </citation>
    <scope>NUCLEOTIDE SEQUENCE</scope>
    <source>
        <strain evidence="1">Berkeley</strain>
    </source>
</reference>
<dbReference type="EMBL" id="QTSX02002845">
    <property type="protein sequence ID" value="KAJ9074858.1"/>
    <property type="molecule type" value="Genomic_DNA"/>
</dbReference>
<accession>A0ACC2TJP0</accession>